<feature type="compositionally biased region" description="Polar residues" evidence="1">
    <location>
        <begin position="70"/>
        <end position="79"/>
    </location>
</feature>
<evidence type="ECO:0000313" key="2">
    <source>
        <dbReference type="EMBL" id="KAL3701424.1"/>
    </source>
</evidence>
<feature type="region of interest" description="Disordered" evidence="1">
    <location>
        <begin position="34"/>
        <end position="139"/>
    </location>
</feature>
<dbReference type="EMBL" id="JBJQOH010000001">
    <property type="protein sequence ID" value="KAL3701424.1"/>
    <property type="molecule type" value="Genomic_DNA"/>
</dbReference>
<protein>
    <submittedName>
        <fullName evidence="2">Uncharacterized protein</fullName>
    </submittedName>
</protein>
<accession>A0ABD3IE91</accession>
<keyword evidence="3" id="KW-1185">Reference proteome</keyword>
<dbReference type="AlphaFoldDB" id="A0ABD3IE91"/>
<gene>
    <name evidence="2" type="ORF">R1sor_019446</name>
</gene>
<name>A0ABD3IE91_9MARC</name>
<dbReference type="Proteomes" id="UP001633002">
    <property type="component" value="Unassembled WGS sequence"/>
</dbReference>
<feature type="compositionally biased region" description="Low complexity" evidence="1">
    <location>
        <begin position="130"/>
        <end position="139"/>
    </location>
</feature>
<organism evidence="2 3">
    <name type="scientific">Riccia sorocarpa</name>
    <dbReference type="NCBI Taxonomy" id="122646"/>
    <lineage>
        <taxon>Eukaryota</taxon>
        <taxon>Viridiplantae</taxon>
        <taxon>Streptophyta</taxon>
        <taxon>Embryophyta</taxon>
        <taxon>Marchantiophyta</taxon>
        <taxon>Marchantiopsida</taxon>
        <taxon>Marchantiidae</taxon>
        <taxon>Marchantiales</taxon>
        <taxon>Ricciaceae</taxon>
        <taxon>Riccia</taxon>
    </lineage>
</organism>
<comment type="caution">
    <text evidence="2">The sequence shown here is derived from an EMBL/GenBank/DDBJ whole genome shotgun (WGS) entry which is preliminary data.</text>
</comment>
<feature type="compositionally biased region" description="Acidic residues" evidence="1">
    <location>
        <begin position="119"/>
        <end position="129"/>
    </location>
</feature>
<evidence type="ECO:0000256" key="1">
    <source>
        <dbReference type="SAM" id="MobiDB-lite"/>
    </source>
</evidence>
<reference evidence="2 3" key="1">
    <citation type="submission" date="2024-09" db="EMBL/GenBank/DDBJ databases">
        <title>Chromosome-scale assembly of Riccia sorocarpa.</title>
        <authorList>
            <person name="Paukszto L."/>
        </authorList>
    </citation>
    <scope>NUCLEOTIDE SEQUENCE [LARGE SCALE GENOMIC DNA]</scope>
    <source>
        <strain evidence="2">LP-2024</strain>
        <tissue evidence="2">Aerial parts of the thallus</tissue>
    </source>
</reference>
<sequence>MCQSCTPQKLTRTYSKGLVVQVLGKPLRPYAATIASSPRNSSSPTTTEFSSPCSPRSSAASYGDKPVGENSLTLQLQDQTPEKAGSVASPRSGEAKSMKVPSWKMFAGGEQITQTGDGEIGESDMDVDTDTPTSSSESTCQGQRCMELRPADYASKYRTCWC</sequence>
<proteinExistence type="predicted"/>
<evidence type="ECO:0000313" key="3">
    <source>
        <dbReference type="Proteomes" id="UP001633002"/>
    </source>
</evidence>
<feature type="compositionally biased region" description="Low complexity" evidence="1">
    <location>
        <begin position="36"/>
        <end position="61"/>
    </location>
</feature>